<reference evidence="2" key="1">
    <citation type="submission" date="2022-06" db="EMBL/GenBank/DDBJ databases">
        <title>Genome Sequence of Candolleomyces eurysporus.</title>
        <authorList>
            <person name="Buettner E."/>
        </authorList>
    </citation>
    <scope>NUCLEOTIDE SEQUENCE</scope>
    <source>
        <strain evidence="2">VTCC 930004</strain>
    </source>
</reference>
<dbReference type="OrthoDB" id="3197626at2759"/>
<keyword evidence="1" id="KW-0812">Transmembrane</keyword>
<evidence type="ECO:0000313" key="3">
    <source>
        <dbReference type="Proteomes" id="UP001140091"/>
    </source>
</evidence>
<name>A0A9W8MMA9_9AGAR</name>
<organism evidence="2 3">
    <name type="scientific">Candolleomyces eurysporus</name>
    <dbReference type="NCBI Taxonomy" id="2828524"/>
    <lineage>
        <taxon>Eukaryota</taxon>
        <taxon>Fungi</taxon>
        <taxon>Dikarya</taxon>
        <taxon>Basidiomycota</taxon>
        <taxon>Agaricomycotina</taxon>
        <taxon>Agaricomycetes</taxon>
        <taxon>Agaricomycetidae</taxon>
        <taxon>Agaricales</taxon>
        <taxon>Agaricineae</taxon>
        <taxon>Psathyrellaceae</taxon>
        <taxon>Candolleomyces</taxon>
    </lineage>
</organism>
<keyword evidence="1" id="KW-0472">Membrane</keyword>
<feature type="transmembrane region" description="Helical" evidence="1">
    <location>
        <begin position="55"/>
        <end position="73"/>
    </location>
</feature>
<comment type="caution">
    <text evidence="2">The sequence shown here is derived from an EMBL/GenBank/DDBJ whole genome shotgun (WGS) entry which is preliminary data.</text>
</comment>
<evidence type="ECO:0000256" key="1">
    <source>
        <dbReference type="SAM" id="Phobius"/>
    </source>
</evidence>
<dbReference type="AlphaFoldDB" id="A0A9W8MMA9"/>
<dbReference type="Proteomes" id="UP001140091">
    <property type="component" value="Unassembled WGS sequence"/>
</dbReference>
<evidence type="ECO:0000313" key="2">
    <source>
        <dbReference type="EMBL" id="KAJ2933699.1"/>
    </source>
</evidence>
<gene>
    <name evidence="2" type="ORF">H1R20_g3362</name>
</gene>
<feature type="transmembrane region" description="Helical" evidence="1">
    <location>
        <begin position="202"/>
        <end position="222"/>
    </location>
</feature>
<protein>
    <submittedName>
        <fullName evidence="2">Uncharacterized protein</fullName>
    </submittedName>
</protein>
<accession>A0A9W8MMA9</accession>
<keyword evidence="3" id="KW-1185">Reference proteome</keyword>
<proteinExistence type="predicted"/>
<feature type="transmembrane region" description="Helical" evidence="1">
    <location>
        <begin position="15"/>
        <end position="34"/>
    </location>
</feature>
<dbReference type="EMBL" id="JANBPK010000737">
    <property type="protein sequence ID" value="KAJ2933699.1"/>
    <property type="molecule type" value="Genomic_DNA"/>
</dbReference>
<feature type="transmembrane region" description="Helical" evidence="1">
    <location>
        <begin position="85"/>
        <end position="107"/>
    </location>
</feature>
<feature type="transmembrane region" description="Helical" evidence="1">
    <location>
        <begin position="119"/>
        <end position="138"/>
    </location>
</feature>
<feature type="transmembrane region" description="Helical" evidence="1">
    <location>
        <begin position="228"/>
        <end position="252"/>
    </location>
</feature>
<sequence length="351" mass="38855">MAKNWMDPQEIGRNSRVFAAFVLVLSGVAAWDVLRSLSFDISIIRGKRTWRWPMVLYFVCRICMLLHIFSMAVNLNAISEIPCQGVTWISKISDAIGTCGSSLILVLRTTAVWHRDIKVSAPLGVMFLGQVAVWVQTFRYSRSQWNPQRNVCAVISTAPQPLLVAVFAYTMAFDFIILLLCTYRLGTGQRGSSLAKLLLRDGIGYFTAAFTANLIQMIFAALQLNPVMNILCLPFALVVSVIAATTVFRNVFTAYDAFSKDHSTGPSSSSKGQRITEGLSGFSNRHNARLNVSQGYPSQHMSSNDIALGDYKHRDHHDSVSPIAVTKVVDIDVDGVPIGRQTRDSEKPRGF</sequence>
<keyword evidence="1" id="KW-1133">Transmembrane helix</keyword>
<feature type="transmembrane region" description="Helical" evidence="1">
    <location>
        <begin position="158"/>
        <end position="181"/>
    </location>
</feature>
<feature type="non-terminal residue" evidence="2">
    <location>
        <position position="351"/>
    </location>
</feature>